<dbReference type="RefSeq" id="WP_069868038.1">
    <property type="nucleotide sequence ID" value="NZ_BAAAHF010000010.1"/>
</dbReference>
<gene>
    <name evidence="2" type="ORF">SMF913_25453</name>
</gene>
<dbReference type="AlphaFoldDB" id="A0A2J7YPN7"/>
<evidence type="ECO:0000313" key="2">
    <source>
        <dbReference type="EMBL" id="PNG89988.1"/>
    </source>
</evidence>
<feature type="domain" description="NIPSNAP" evidence="1">
    <location>
        <begin position="4"/>
        <end position="94"/>
    </location>
</feature>
<comment type="caution">
    <text evidence="2">The sequence shown here is derived from an EMBL/GenBank/DDBJ whole genome shotgun (WGS) entry which is preliminary data.</text>
</comment>
<keyword evidence="3" id="KW-1185">Reference proteome</keyword>
<dbReference type="Proteomes" id="UP000236520">
    <property type="component" value="Unassembled WGS sequence"/>
</dbReference>
<dbReference type="InterPro" id="IPR012577">
    <property type="entry name" value="NIPSNAP"/>
</dbReference>
<sequence>MTVYELRVYEAATGKMPSLEDTLRELAAPLLPEYGMRIVGLWSTADERFLYWVVEHRGTGDIDANWRGFHEDPRWKKNLAERTKGDSFVVSTQSVPLVGVTGFPPQAS</sequence>
<reference evidence="2 3" key="1">
    <citation type="submission" date="2015-09" db="EMBL/GenBank/DDBJ databases">
        <title>Genome sequence, genome mining and natural product profiling of a biocontrol bacterium Streptomyces malaysiensis F913.</title>
        <authorList>
            <person name="Xu Y."/>
            <person name="Wei J."/>
            <person name="Xie J."/>
            <person name="Li T."/>
            <person name="Zhou Z."/>
        </authorList>
    </citation>
    <scope>NUCLEOTIDE SEQUENCE [LARGE SCALE GENOMIC DNA]</scope>
    <source>
        <strain evidence="2 3">F913</strain>
    </source>
</reference>
<proteinExistence type="predicted"/>
<dbReference type="Gene3D" id="3.30.70.100">
    <property type="match status" value="1"/>
</dbReference>
<evidence type="ECO:0000313" key="3">
    <source>
        <dbReference type="Proteomes" id="UP000236520"/>
    </source>
</evidence>
<dbReference type="Pfam" id="PF07978">
    <property type="entry name" value="NIPSNAP"/>
    <property type="match status" value="1"/>
</dbReference>
<dbReference type="InterPro" id="IPR011008">
    <property type="entry name" value="Dimeric_a/b-barrel"/>
</dbReference>
<organism evidence="2 3">
    <name type="scientific">Streptomyces malaysiensis</name>
    <dbReference type="NCBI Taxonomy" id="92644"/>
    <lineage>
        <taxon>Bacteria</taxon>
        <taxon>Bacillati</taxon>
        <taxon>Actinomycetota</taxon>
        <taxon>Actinomycetes</taxon>
        <taxon>Kitasatosporales</taxon>
        <taxon>Streptomycetaceae</taxon>
        <taxon>Streptomyces</taxon>
        <taxon>Streptomyces violaceusniger group</taxon>
    </lineage>
</organism>
<protein>
    <recommendedName>
        <fullName evidence="1">NIPSNAP domain-containing protein</fullName>
    </recommendedName>
</protein>
<evidence type="ECO:0000259" key="1">
    <source>
        <dbReference type="Pfam" id="PF07978"/>
    </source>
</evidence>
<name>A0A2J7YPN7_STRMQ</name>
<accession>A0A2J7YPN7</accession>
<dbReference type="SUPFAM" id="SSF54909">
    <property type="entry name" value="Dimeric alpha+beta barrel"/>
    <property type="match status" value="1"/>
</dbReference>
<dbReference type="EMBL" id="LJIW01000002">
    <property type="protein sequence ID" value="PNG89988.1"/>
    <property type="molecule type" value="Genomic_DNA"/>
</dbReference>